<reference evidence="2 3" key="1">
    <citation type="journal article" date="2021" name="Elife">
        <title>Chloroplast acquisition without the gene transfer in kleptoplastic sea slugs, Plakobranchus ocellatus.</title>
        <authorList>
            <person name="Maeda T."/>
            <person name="Takahashi S."/>
            <person name="Yoshida T."/>
            <person name="Shimamura S."/>
            <person name="Takaki Y."/>
            <person name="Nagai Y."/>
            <person name="Toyoda A."/>
            <person name="Suzuki Y."/>
            <person name="Arimoto A."/>
            <person name="Ishii H."/>
            <person name="Satoh N."/>
            <person name="Nishiyama T."/>
            <person name="Hasebe M."/>
            <person name="Maruyama T."/>
            <person name="Minagawa J."/>
            <person name="Obokata J."/>
            <person name="Shigenobu S."/>
        </authorList>
    </citation>
    <scope>NUCLEOTIDE SEQUENCE [LARGE SCALE GENOMIC DNA]</scope>
</reference>
<dbReference type="InterPro" id="IPR052709">
    <property type="entry name" value="Transposase-MT_Hybrid"/>
</dbReference>
<proteinExistence type="predicted"/>
<evidence type="ECO:0000256" key="1">
    <source>
        <dbReference type="SAM" id="MobiDB-lite"/>
    </source>
</evidence>
<dbReference type="AlphaFoldDB" id="A0AAV4FXA1"/>
<gene>
    <name evidence="2" type="ORF">ElyMa_002248800</name>
</gene>
<feature type="region of interest" description="Disordered" evidence="1">
    <location>
        <begin position="59"/>
        <end position="82"/>
    </location>
</feature>
<name>A0AAV4FXA1_9GAST</name>
<organism evidence="2 3">
    <name type="scientific">Elysia marginata</name>
    <dbReference type="NCBI Taxonomy" id="1093978"/>
    <lineage>
        <taxon>Eukaryota</taxon>
        <taxon>Metazoa</taxon>
        <taxon>Spiralia</taxon>
        <taxon>Lophotrochozoa</taxon>
        <taxon>Mollusca</taxon>
        <taxon>Gastropoda</taxon>
        <taxon>Heterobranchia</taxon>
        <taxon>Euthyneura</taxon>
        <taxon>Panpulmonata</taxon>
        <taxon>Sacoglossa</taxon>
        <taxon>Placobranchoidea</taxon>
        <taxon>Plakobranchidae</taxon>
        <taxon>Elysia</taxon>
    </lineage>
</organism>
<sequence length="134" mass="15046">MATPIKHWSKLEVGAVVRVLLSKGIRPSEIHTQIAETYGGGAMRRCRVYQWCTWFGEGRTRLNDEPKSGRPKTSTSKKNTTRVDKLINCDRRMNIGEIALKLEIPNTPWHFDILDGVCKMGSKNFNGVSQASNG</sequence>
<dbReference type="PANTHER" id="PTHR46060">
    <property type="entry name" value="MARINER MOS1 TRANSPOSASE-LIKE PROTEIN"/>
    <property type="match status" value="1"/>
</dbReference>
<evidence type="ECO:0000313" key="2">
    <source>
        <dbReference type="EMBL" id="GFR77867.1"/>
    </source>
</evidence>
<feature type="compositionally biased region" description="Basic and acidic residues" evidence="1">
    <location>
        <begin position="59"/>
        <end position="68"/>
    </location>
</feature>
<dbReference type="Proteomes" id="UP000762676">
    <property type="component" value="Unassembled WGS sequence"/>
</dbReference>
<dbReference type="PANTHER" id="PTHR46060:SF1">
    <property type="entry name" value="MARINER MOS1 TRANSPOSASE-LIKE PROTEIN"/>
    <property type="match status" value="1"/>
</dbReference>
<dbReference type="EMBL" id="BMAT01004664">
    <property type="protein sequence ID" value="GFR77867.1"/>
    <property type="molecule type" value="Genomic_DNA"/>
</dbReference>
<comment type="caution">
    <text evidence="2">The sequence shown here is derived from an EMBL/GenBank/DDBJ whole genome shotgun (WGS) entry which is preliminary data.</text>
</comment>
<accession>A0AAV4FXA1</accession>
<keyword evidence="3" id="KW-1185">Reference proteome</keyword>
<protein>
    <submittedName>
        <fullName evidence="2">Histone-lysine N-methyltransferase SETMAR</fullName>
    </submittedName>
</protein>
<evidence type="ECO:0000313" key="3">
    <source>
        <dbReference type="Proteomes" id="UP000762676"/>
    </source>
</evidence>